<reference evidence="2" key="1">
    <citation type="submission" date="2018-01" db="EMBL/GenBank/DDBJ databases">
        <title>An insight into the sialome of Amazonian anophelines.</title>
        <authorList>
            <person name="Ribeiro J.M."/>
            <person name="Scarpassa V."/>
            <person name="Calvo E."/>
        </authorList>
    </citation>
    <scope>NUCLEOTIDE SEQUENCE</scope>
</reference>
<keyword evidence="1" id="KW-0472">Membrane</keyword>
<sequence length="141" mass="15730">MYWPVIWISICVMYSFGGATVVALLTSSSFGSTSSVAITFMKFDCLVLQVKSHICRTKLAMQDGHRARKLAARATFLFNTSTCSESQHVFTLLLLSSTSRWEHQTLRSSFVLLSTGLAVPLYGQYCDRPSASLLQIPYHTH</sequence>
<proteinExistence type="predicted"/>
<keyword evidence="1" id="KW-1133">Transmembrane helix</keyword>
<accession>A0A2M4D6J5</accession>
<evidence type="ECO:0000313" key="2">
    <source>
        <dbReference type="EMBL" id="MBW73204.1"/>
    </source>
</evidence>
<keyword evidence="1" id="KW-0812">Transmembrane</keyword>
<dbReference type="AlphaFoldDB" id="A0A2M4D6J5"/>
<organism evidence="2">
    <name type="scientific">Anopheles darlingi</name>
    <name type="common">Mosquito</name>
    <dbReference type="NCBI Taxonomy" id="43151"/>
    <lineage>
        <taxon>Eukaryota</taxon>
        <taxon>Metazoa</taxon>
        <taxon>Ecdysozoa</taxon>
        <taxon>Arthropoda</taxon>
        <taxon>Hexapoda</taxon>
        <taxon>Insecta</taxon>
        <taxon>Pterygota</taxon>
        <taxon>Neoptera</taxon>
        <taxon>Endopterygota</taxon>
        <taxon>Diptera</taxon>
        <taxon>Nematocera</taxon>
        <taxon>Culicoidea</taxon>
        <taxon>Culicidae</taxon>
        <taxon>Anophelinae</taxon>
        <taxon>Anopheles</taxon>
    </lineage>
</organism>
<protein>
    <submittedName>
        <fullName evidence="2">Putative secreted protein</fullName>
    </submittedName>
</protein>
<dbReference type="EMBL" id="GGFL01009026">
    <property type="protein sequence ID" value="MBW73204.1"/>
    <property type="molecule type" value="Transcribed_RNA"/>
</dbReference>
<feature type="transmembrane region" description="Helical" evidence="1">
    <location>
        <begin position="6"/>
        <end position="25"/>
    </location>
</feature>
<name>A0A2M4D6J5_ANODA</name>
<evidence type="ECO:0000256" key="1">
    <source>
        <dbReference type="SAM" id="Phobius"/>
    </source>
</evidence>